<keyword evidence="1" id="KW-0812">Transmembrane</keyword>
<keyword evidence="1" id="KW-0472">Membrane</keyword>
<keyword evidence="1" id="KW-1133">Transmembrane helix</keyword>
<reference evidence="2 3" key="1">
    <citation type="submission" date="2018-12" db="EMBL/GenBank/DDBJ databases">
        <title>Dyella dinghuensis sp. nov. DHOA06 and Dyella choica sp. nov. 4M-K27, isolated from forest soil.</title>
        <authorList>
            <person name="Qiu L.-H."/>
            <person name="Gao Z.-H."/>
        </authorList>
    </citation>
    <scope>NUCLEOTIDE SEQUENCE [LARGE SCALE GENOMIC DNA]</scope>
    <source>
        <strain evidence="2 3">DHOA06</strain>
    </source>
</reference>
<name>A0A3S0PIY6_9GAMM</name>
<dbReference type="InterPro" id="IPR032710">
    <property type="entry name" value="NTF2-like_dom_sf"/>
</dbReference>
<evidence type="ECO:0000313" key="3">
    <source>
        <dbReference type="Proteomes" id="UP000267077"/>
    </source>
</evidence>
<dbReference type="SUPFAM" id="SSF54427">
    <property type="entry name" value="NTF2-like"/>
    <property type="match status" value="1"/>
</dbReference>
<organism evidence="2 3">
    <name type="scientific">Dyella dinghuensis</name>
    <dbReference type="NCBI Taxonomy" id="1920169"/>
    <lineage>
        <taxon>Bacteria</taxon>
        <taxon>Pseudomonadati</taxon>
        <taxon>Pseudomonadota</taxon>
        <taxon>Gammaproteobacteria</taxon>
        <taxon>Lysobacterales</taxon>
        <taxon>Rhodanobacteraceae</taxon>
        <taxon>Dyella</taxon>
    </lineage>
</organism>
<sequence length="145" mass="16173">MKLTTRIAVLLLGVVIGLLVYHRTPDEKRIRQSIDAAVQATERADASALSEQLTDDFDGNSGVMSRQDIANVLRVARLRGETLHVVVGPVDVEKRGERYVADFTVTLTSGGKVFPAQLGVYKVEAAWRKDGRDWRCYEATWTQQL</sequence>
<proteinExistence type="predicted"/>
<dbReference type="RefSeq" id="WP_126672226.1">
    <property type="nucleotide sequence ID" value="NZ_RYZR01000002.1"/>
</dbReference>
<accession>A0A3S0PIY6</accession>
<dbReference type="AlphaFoldDB" id="A0A3S0PIY6"/>
<evidence type="ECO:0008006" key="4">
    <source>
        <dbReference type="Google" id="ProtNLM"/>
    </source>
</evidence>
<dbReference type="OrthoDB" id="5801455at2"/>
<dbReference type="Proteomes" id="UP000267077">
    <property type="component" value="Unassembled WGS sequence"/>
</dbReference>
<comment type="caution">
    <text evidence="2">The sequence shown here is derived from an EMBL/GenBank/DDBJ whole genome shotgun (WGS) entry which is preliminary data.</text>
</comment>
<dbReference type="Gene3D" id="3.10.450.50">
    <property type="match status" value="1"/>
</dbReference>
<keyword evidence="3" id="KW-1185">Reference proteome</keyword>
<evidence type="ECO:0000313" key="2">
    <source>
        <dbReference type="EMBL" id="RUL66727.1"/>
    </source>
</evidence>
<dbReference type="EMBL" id="RYZR01000002">
    <property type="protein sequence ID" value="RUL66727.1"/>
    <property type="molecule type" value="Genomic_DNA"/>
</dbReference>
<evidence type="ECO:0000256" key="1">
    <source>
        <dbReference type="SAM" id="Phobius"/>
    </source>
</evidence>
<feature type="transmembrane region" description="Helical" evidence="1">
    <location>
        <begin position="6"/>
        <end position="22"/>
    </location>
</feature>
<gene>
    <name evidence="2" type="ORF">EKH79_02610</name>
</gene>
<protein>
    <recommendedName>
        <fullName evidence="4">Nuclear transport factor 2 family protein</fullName>
    </recommendedName>
</protein>